<evidence type="ECO:0000313" key="4">
    <source>
        <dbReference type="Proteomes" id="UP001183619"/>
    </source>
</evidence>
<dbReference type="SUPFAM" id="SSF51679">
    <property type="entry name" value="Bacterial luciferase-like"/>
    <property type="match status" value="1"/>
</dbReference>
<accession>A0ABU2B5F4</accession>
<feature type="domain" description="Luciferase-like" evidence="2">
    <location>
        <begin position="26"/>
        <end position="137"/>
    </location>
</feature>
<dbReference type="PANTHER" id="PTHR30137:SF20">
    <property type="entry name" value="N-ACETYL-S-ALKYLCYSTEINE MONOOXYGENASE"/>
    <property type="match status" value="1"/>
</dbReference>
<dbReference type="NCBIfam" id="TIGR03558">
    <property type="entry name" value="oxido_grp_1"/>
    <property type="match status" value="1"/>
</dbReference>
<comment type="caution">
    <text evidence="3">The sequence shown here is derived from an EMBL/GenBank/DDBJ whole genome shotgun (WGS) entry which is preliminary data.</text>
</comment>
<dbReference type="Gene3D" id="3.20.20.30">
    <property type="entry name" value="Luciferase-like domain"/>
    <property type="match status" value="1"/>
</dbReference>
<dbReference type="EMBL" id="JAVDYF010000001">
    <property type="protein sequence ID" value="MDR7353501.1"/>
    <property type="molecule type" value="Genomic_DNA"/>
</dbReference>
<dbReference type="Pfam" id="PF00296">
    <property type="entry name" value="Bac_luciferase"/>
    <property type="match status" value="1"/>
</dbReference>
<dbReference type="RefSeq" id="WP_277105072.1">
    <property type="nucleotide sequence ID" value="NZ_BAAAJS010000021.1"/>
</dbReference>
<dbReference type="CDD" id="cd00347">
    <property type="entry name" value="Flavin_utilizing_monoxygenases"/>
    <property type="match status" value="1"/>
</dbReference>
<dbReference type="InterPro" id="IPR011251">
    <property type="entry name" value="Luciferase-like_dom"/>
</dbReference>
<sequence>MPTPLRARVSPVDISLLDLGTIFEGETPADALKRSVKLAQYAEARGFRRIWYAEHHNSATIAATSPPVLIAHVAAHTHRIRLGAGGVMLPHHSVQGVTDQFAMLNHLHPGRIELGVGRAPGGDVPHWDASSYDEDVKQLAQLVPVPVYVLGSSLHSAELAGGLGLPYAFASHFAPTLLHEALQRYRDVFRASQRLDKPHAIASINIAENTDFHLPWMKSMNIQPTPITRAAVSSQVFHYTAYEHAGIEAFLSHSGADEILCCPRATNAEQLIRVLDLCAQHG</sequence>
<dbReference type="InterPro" id="IPR019949">
    <property type="entry name" value="CmoO-like"/>
</dbReference>
<dbReference type="InterPro" id="IPR050766">
    <property type="entry name" value="Bact_Lucif_Oxidored"/>
</dbReference>
<dbReference type="Proteomes" id="UP001183619">
    <property type="component" value="Unassembled WGS sequence"/>
</dbReference>
<comment type="similarity">
    <text evidence="1">To bacterial alkanal monooxygenase alpha and beta chains.</text>
</comment>
<evidence type="ECO:0000259" key="2">
    <source>
        <dbReference type="Pfam" id="PF00296"/>
    </source>
</evidence>
<proteinExistence type="predicted"/>
<reference evidence="3 4" key="1">
    <citation type="submission" date="2023-07" db="EMBL/GenBank/DDBJ databases">
        <title>Sequencing the genomes of 1000 actinobacteria strains.</title>
        <authorList>
            <person name="Klenk H.-P."/>
        </authorList>
    </citation>
    <scope>NUCLEOTIDE SEQUENCE [LARGE SCALE GENOMIC DNA]</scope>
    <source>
        <strain evidence="3 4">DSM 44508</strain>
    </source>
</reference>
<name>A0ABU2B5F4_9CORY</name>
<organism evidence="3 4">
    <name type="scientific">Corynebacterium felinum</name>
    <dbReference type="NCBI Taxonomy" id="131318"/>
    <lineage>
        <taxon>Bacteria</taxon>
        <taxon>Bacillati</taxon>
        <taxon>Actinomycetota</taxon>
        <taxon>Actinomycetes</taxon>
        <taxon>Mycobacteriales</taxon>
        <taxon>Corynebacteriaceae</taxon>
        <taxon>Corynebacterium</taxon>
    </lineage>
</organism>
<dbReference type="InterPro" id="IPR036661">
    <property type="entry name" value="Luciferase-like_sf"/>
</dbReference>
<gene>
    <name evidence="3" type="ORF">J2S37_000039</name>
</gene>
<evidence type="ECO:0000256" key="1">
    <source>
        <dbReference type="ARBA" id="ARBA00007789"/>
    </source>
</evidence>
<dbReference type="PANTHER" id="PTHR30137">
    <property type="entry name" value="LUCIFERASE-LIKE MONOOXYGENASE"/>
    <property type="match status" value="1"/>
</dbReference>
<keyword evidence="4" id="KW-1185">Reference proteome</keyword>
<protein>
    <submittedName>
        <fullName evidence="3">Alkanesulfonate monooxygenase SsuD/methylene tetrahydromethanopterin reductase-like flavin-dependent oxidoreductase (Luciferase family)</fullName>
    </submittedName>
</protein>
<evidence type="ECO:0000313" key="3">
    <source>
        <dbReference type="EMBL" id="MDR7353501.1"/>
    </source>
</evidence>